<dbReference type="GO" id="GO:0007010">
    <property type="term" value="P:cytoskeleton organization"/>
    <property type="evidence" value="ECO:0007669"/>
    <property type="project" value="InterPro"/>
</dbReference>
<dbReference type="OrthoDB" id="550575at2759"/>
<dbReference type="InterPro" id="IPR032675">
    <property type="entry name" value="LRR_dom_sf"/>
</dbReference>
<feature type="compositionally biased region" description="Polar residues" evidence="3">
    <location>
        <begin position="148"/>
        <end position="158"/>
    </location>
</feature>
<dbReference type="Pfam" id="PF02209">
    <property type="entry name" value="VHP"/>
    <property type="match status" value="1"/>
</dbReference>
<dbReference type="GO" id="GO:0003729">
    <property type="term" value="F:mRNA binding"/>
    <property type="evidence" value="ECO:0007669"/>
    <property type="project" value="TreeGrafter"/>
</dbReference>
<dbReference type="InterPro" id="IPR003128">
    <property type="entry name" value="Villin_headpiece"/>
</dbReference>
<evidence type="ECO:0000259" key="5">
    <source>
        <dbReference type="PROSITE" id="PS51823"/>
    </source>
</evidence>
<dbReference type="GO" id="GO:0003779">
    <property type="term" value="F:actin binding"/>
    <property type="evidence" value="ECO:0007669"/>
    <property type="project" value="InterPro"/>
</dbReference>
<feature type="coiled-coil region" evidence="2">
    <location>
        <begin position="1823"/>
        <end position="1854"/>
    </location>
</feature>
<dbReference type="OMA" id="GNRKLYY"/>
<dbReference type="SMART" id="SM00367">
    <property type="entry name" value="LRR_CC"/>
    <property type="match status" value="15"/>
</dbReference>
<dbReference type="InterPro" id="IPR033646">
    <property type="entry name" value="CLU-central"/>
</dbReference>
<accession>A0A151ZSI6</accession>
<dbReference type="Pfam" id="PF25372">
    <property type="entry name" value="DUF7885"/>
    <property type="match status" value="2"/>
</dbReference>
<name>A0A151ZSI6_TIELA</name>
<dbReference type="FunCoup" id="A0A151ZSI6">
    <property type="interactions" value="472"/>
</dbReference>
<dbReference type="Gene3D" id="3.80.10.10">
    <property type="entry name" value="Ribonuclease Inhibitor"/>
    <property type="match status" value="4"/>
</dbReference>
<organism evidence="6 7">
    <name type="scientific">Tieghemostelium lacteum</name>
    <name type="common">Slime mold</name>
    <name type="synonym">Dictyostelium lacteum</name>
    <dbReference type="NCBI Taxonomy" id="361077"/>
    <lineage>
        <taxon>Eukaryota</taxon>
        <taxon>Amoebozoa</taxon>
        <taxon>Evosea</taxon>
        <taxon>Eumycetozoa</taxon>
        <taxon>Dictyostelia</taxon>
        <taxon>Dictyosteliales</taxon>
        <taxon>Raperosteliaceae</taxon>
        <taxon>Tieghemostelium</taxon>
    </lineage>
</organism>
<feature type="domain" description="HP" evidence="4">
    <location>
        <begin position="1861"/>
        <end position="1925"/>
    </location>
</feature>
<comment type="caution">
    <text evidence="6">The sequence shown here is derived from an EMBL/GenBank/DDBJ whole genome shotgun (WGS) entry which is preliminary data.</text>
</comment>
<proteinExistence type="predicted"/>
<dbReference type="GO" id="GO:0048312">
    <property type="term" value="P:intracellular distribution of mitochondria"/>
    <property type="evidence" value="ECO:0007669"/>
    <property type="project" value="TreeGrafter"/>
</dbReference>
<dbReference type="InterPro" id="IPR036886">
    <property type="entry name" value="Villin_headpiece_dom_sf"/>
</dbReference>
<feature type="region of interest" description="Disordered" evidence="3">
    <location>
        <begin position="757"/>
        <end position="784"/>
    </location>
</feature>
<dbReference type="SMART" id="SM00153">
    <property type="entry name" value="VHP"/>
    <property type="match status" value="1"/>
</dbReference>
<keyword evidence="7" id="KW-1185">Reference proteome</keyword>
<dbReference type="Pfam" id="PF13236">
    <property type="entry name" value="CLU"/>
    <property type="match status" value="1"/>
</dbReference>
<reference evidence="6 7" key="1">
    <citation type="submission" date="2015-12" db="EMBL/GenBank/DDBJ databases">
        <title>Dictyostelia acquired genes for synthesis and detection of signals that induce cell-type specialization by lateral gene transfer from prokaryotes.</title>
        <authorList>
            <person name="Gloeckner G."/>
            <person name="Schaap P."/>
        </authorList>
    </citation>
    <scope>NUCLEOTIDE SEQUENCE [LARGE SCALE GENOMIC DNA]</scope>
    <source>
        <strain evidence="6 7">TK</strain>
    </source>
</reference>
<evidence type="ECO:0000259" key="4">
    <source>
        <dbReference type="PROSITE" id="PS51089"/>
    </source>
</evidence>
<dbReference type="SUPFAM" id="SSF47050">
    <property type="entry name" value="VHP, Villin headpiece domain"/>
    <property type="match status" value="1"/>
</dbReference>
<keyword evidence="2" id="KW-0175">Coiled coil</keyword>
<dbReference type="PROSITE" id="PS51823">
    <property type="entry name" value="CLU"/>
    <property type="match status" value="1"/>
</dbReference>
<evidence type="ECO:0000256" key="1">
    <source>
        <dbReference type="ARBA" id="ARBA00022490"/>
    </source>
</evidence>
<dbReference type="InParanoid" id="A0A151ZSI6"/>
<feature type="region of interest" description="Disordered" evidence="3">
    <location>
        <begin position="114"/>
        <end position="158"/>
    </location>
</feature>
<dbReference type="GO" id="GO:0005737">
    <property type="term" value="C:cytoplasm"/>
    <property type="evidence" value="ECO:0007669"/>
    <property type="project" value="TreeGrafter"/>
</dbReference>
<dbReference type="InterPro" id="IPR025697">
    <property type="entry name" value="CLU_dom"/>
</dbReference>
<gene>
    <name evidence="6" type="ORF">DLAC_04278</name>
</gene>
<dbReference type="PANTHER" id="PTHR12601:SF20">
    <property type="entry name" value="LEUCINE-RICH REPEAT-CONTAINING PROTEIN"/>
    <property type="match status" value="1"/>
</dbReference>
<dbReference type="InterPro" id="IPR006553">
    <property type="entry name" value="Leu-rich_rpt_Cys-con_subtyp"/>
</dbReference>
<dbReference type="InterPro" id="IPR027523">
    <property type="entry name" value="CLU_prot"/>
</dbReference>
<feature type="domain" description="Clu" evidence="5">
    <location>
        <begin position="160"/>
        <end position="412"/>
    </location>
</feature>
<evidence type="ECO:0000313" key="7">
    <source>
        <dbReference type="Proteomes" id="UP000076078"/>
    </source>
</evidence>
<dbReference type="Proteomes" id="UP000076078">
    <property type="component" value="Unassembled WGS sequence"/>
</dbReference>
<dbReference type="SUPFAM" id="SSF52047">
    <property type="entry name" value="RNI-like"/>
    <property type="match status" value="2"/>
</dbReference>
<dbReference type="SUPFAM" id="SSF48452">
    <property type="entry name" value="TPR-like"/>
    <property type="match status" value="1"/>
</dbReference>
<keyword evidence="1" id="KW-0963">Cytoplasm</keyword>
<dbReference type="EMBL" id="LODT01000021">
    <property type="protein sequence ID" value="KYQ96957.1"/>
    <property type="molecule type" value="Genomic_DNA"/>
</dbReference>
<dbReference type="STRING" id="361077.A0A151ZSI6"/>
<evidence type="ECO:0000256" key="2">
    <source>
        <dbReference type="SAM" id="Coils"/>
    </source>
</evidence>
<dbReference type="PROSITE" id="PS51089">
    <property type="entry name" value="HP"/>
    <property type="match status" value="1"/>
</dbReference>
<dbReference type="InterPro" id="IPR011990">
    <property type="entry name" value="TPR-like_helical_dom_sf"/>
</dbReference>
<dbReference type="Gene3D" id="1.25.40.10">
    <property type="entry name" value="Tetratricopeptide repeat domain"/>
    <property type="match status" value="1"/>
</dbReference>
<dbReference type="InterPro" id="IPR057207">
    <property type="entry name" value="FBXL15_LRR"/>
</dbReference>
<dbReference type="PANTHER" id="PTHR12601">
    <property type="entry name" value="EUKARYOTIC TRANSLATION INITIATION FACTOR 3 SUBUNIT EIF-3"/>
    <property type="match status" value="1"/>
</dbReference>
<protein>
    <submittedName>
        <fullName evidence="6">Leucine-rich repeat-containing protein (LRR)</fullName>
    </submittedName>
</protein>
<feature type="compositionally biased region" description="Low complexity" evidence="3">
    <location>
        <begin position="116"/>
        <end position="147"/>
    </location>
</feature>
<evidence type="ECO:0000313" key="6">
    <source>
        <dbReference type="EMBL" id="KYQ96957.1"/>
    </source>
</evidence>
<dbReference type="Gene3D" id="1.10.950.10">
    <property type="entry name" value="Villin headpiece domain"/>
    <property type="match status" value="1"/>
</dbReference>
<feature type="region of interest" description="Disordered" evidence="3">
    <location>
        <begin position="57"/>
        <end position="88"/>
    </location>
</feature>
<sequence length="1925" mass="219197">MSYYSTNSLSYKVYDSDVYSYFDEIEAFGDDFKCNSTYINDNQSVVEETFVNEIHSPRSTNTTKSQHHHHQISKNENNNKTNDEVGCYVNTNTSNSSISTSATHISYVNNTHEELQPSNHNHNHHNQQQQQNKSRSNSSSNPLHHSPTQSIQKPNGQFLSVSGSGSSIDIVSQLNRYTTRDFKRKDWNAEFQTLLSMQDSEMKFSKLSHLARDFVFSAKSYAQIIINELCVPLDQKTIKPIDVGGFAGGLKYHCHNILFKFAMDTMLGKECWMYGGKAPRDDYAAKAASNELKGLTSYYTAGVEGLNYPMMALIDYKGFRLIALSVLPISSETIRYGSSDSGTVVHYDIDELNNKMLETGRKLNLKPHRVGSVPELTKVLASPGDIEAHLGTDNRYYVIDFSRTFPPESLTKQPNINKRCIFYNLLRPEFVSKWKKPLCSDSFSGWQRLDSDKHIHNKEVEEATHYLVYNQIKILANKFDGNRTFKSKYEMVSEDAAKNINAKAQQSKNKVIQGPSDFTQIKSTFAVKFLSILQKRFEDSSLPSPPTMLMKEDTKLINSSLESTSSNNSSLMNANGGGVSGGVGGVTGGVTGGNLGGSIAGTTPQISGANNRTNRPLNQVKNEVQQQLLKIIEEMHRLGINIRHMGRVRYYTQTKSIRDLLLLEMTARSIKTIIRDEMRNTMKKEQGLSEEPFKQIIIQTFNQVLDTDSPMWRRVYENIKSKYYMAFMKYDESNEINIKLSTSTSNALSNLSIDEAAENSNNKSTSTTTTTTNNNSDNNYITNSNNYVNNNIDIRSSSKGVNRKTATSTTTNNLNIPSAIEEYTIDDNWKEQINVKNLLDRLIILTGITLSPVAQYEFSKDPYRFQFVDSDIQEIYANVKHMNIIDYAEGMALSMASKSKQGREKLRLLKMSSLKFQTSLKSNPDNFECLCQLGRTLVAQAESISLTTGIFGKNIFLKTLEDAATKFQDALSISPTYSKAYYELAHVYILIANHYHGNYFKAQANYQMAAINFKKSIENSINIFTLQKQQQQLTSGLAVQNISDQIFTDIEGLYQIGMEGFPSYVLGVYLLCKELQRHYNNDPKLYILYGKSLIYKPYLDEDTNPKEFYYSEAATQLYNAFLISKSSDNPQHAVISEEIYDIAHDIWVKSKVGNRKLYYPTYYVLRLLVRNNLTEENRLFSMYSDALIEIIKMDAENSQPYLEELAELYNRLIKKDSLYINDKLQSAIVNQLHEITIFLKLSQYSTLIKDKLKSKLQQSSSSPNINNNNNNNNNQYTSKLNLEKTLVSNQDLIVVGEIYPQLEELNLSNCSMITDQPVSEFLTYHGKSLKTLKITGTLIADKTISIMANYCLNLVALYIQNCQFIDPGSLSQLHQLPKLKTLDLSKCKLTNEVVQTFHNSQLSELYLRNQSRVSDKPFKVYQSPWSTLKVLDLSSCSKLTDNSFTSIPNCPSMEQLILEACYNLTDQSVISIANHMPKLTKLSLKGCKFITDKSIDYLVRRCTMIRDFKLSRCHSITGDSLRAITDHLSVVLERIDLSMCPQILESDIQILIDRSTTLLAINLSDIPKISDTLIGSIMSRFTKLQHLRLDSCSKVTLDGINMEPQSNSLLTLSLKKSQITNQAFQYLSTTFHKLTYLTLKQCLQLTDESFSSISNLVALEYLDLSDNYRLLDNSMVSICKSLVHLKTLDISSCLRLTTKSFMLIGKYQTKIENLYMSGCGNLTDASLMYILENISHLQNLDVSSCVMITDKSIYCLSKNQIQLESVSLKDCKNITQSSINLLKLNCPLFKLAKLSLHSLSMVGELRANSPKDILKPIPYGENKETLEWKIKTQAKKQQEYEKKEEKELQQQQQQPKELIYQSFDIKVPYTDLVLYHQKNLNLHPNFLEKYLSKEEFKDKFGMTIETFYTLLKWKQDEKKRNLRIY</sequence>
<evidence type="ECO:0000256" key="3">
    <source>
        <dbReference type="SAM" id="MobiDB-lite"/>
    </source>
</evidence>
<dbReference type="Pfam" id="PF12807">
    <property type="entry name" value="eIF3_p135"/>
    <property type="match status" value="1"/>
</dbReference>
<feature type="compositionally biased region" description="Low complexity" evidence="3">
    <location>
        <begin position="759"/>
        <end position="784"/>
    </location>
</feature>